<keyword evidence="4" id="KW-1185">Reference proteome</keyword>
<dbReference type="InterPro" id="IPR037171">
    <property type="entry name" value="NagB/RpiA_transferase-like"/>
</dbReference>
<dbReference type="PANTHER" id="PTHR43682">
    <property type="entry name" value="LACTATE UTILIZATION PROTEIN C"/>
    <property type="match status" value="1"/>
</dbReference>
<comment type="caution">
    <text evidence="3">The sequence shown here is derived from an EMBL/GenBank/DDBJ whole genome shotgun (WGS) entry which is preliminary data.</text>
</comment>
<dbReference type="PANTHER" id="PTHR43682:SF1">
    <property type="entry name" value="LACTATE UTILIZATION PROTEIN C"/>
    <property type="match status" value="1"/>
</dbReference>
<dbReference type="Gene3D" id="3.40.50.10420">
    <property type="entry name" value="NagB/RpiA/CoA transferase-like"/>
    <property type="match status" value="1"/>
</dbReference>
<dbReference type="InterPro" id="IPR024185">
    <property type="entry name" value="FTHF_cligase-like_sf"/>
</dbReference>
<proteinExistence type="predicted"/>
<protein>
    <submittedName>
        <fullName evidence="3">LUD domain-containing protein</fullName>
    </submittedName>
</protein>
<dbReference type="InterPro" id="IPR003741">
    <property type="entry name" value="LUD_dom"/>
</dbReference>
<dbReference type="EMBL" id="BAAARE010000003">
    <property type="protein sequence ID" value="GAA2473629.1"/>
    <property type="molecule type" value="Genomic_DNA"/>
</dbReference>
<feature type="domain" description="LUD" evidence="2">
    <location>
        <begin position="106"/>
        <end position="231"/>
    </location>
</feature>
<dbReference type="Proteomes" id="UP001500730">
    <property type="component" value="Unassembled WGS sequence"/>
</dbReference>
<organism evidence="3 4">
    <name type="scientific">Terrabacter carboxydivorans</name>
    <dbReference type="NCBI Taxonomy" id="619730"/>
    <lineage>
        <taxon>Bacteria</taxon>
        <taxon>Bacillati</taxon>
        <taxon>Actinomycetota</taxon>
        <taxon>Actinomycetes</taxon>
        <taxon>Micrococcales</taxon>
        <taxon>Intrasporangiaceae</taxon>
        <taxon>Terrabacter</taxon>
    </lineage>
</organism>
<evidence type="ECO:0000259" key="2">
    <source>
        <dbReference type="Pfam" id="PF02589"/>
    </source>
</evidence>
<name>A0ABP5Y243_9MICO</name>
<sequence>MSAREEILARVRAAVADVTSAPAHVDDGAGPSSASPTGPASDTSGCPAPESAADRAKWLALFAENVADYRATVVQAVPGTVGAVVVDALRTVGSRSVVLPTGLESDWQQTLSGAVTVVAEADAATHVELDGIDAVVTSAAVGIATTGTIVLDHTAGQGRRELTLVPDTHVCVVRASQVVPDVPDAVARLRPELGAGPLPLTWISGPSATSDIELQRVEGVHGPRTLVVVLVADEEAPHES</sequence>
<evidence type="ECO:0000313" key="3">
    <source>
        <dbReference type="EMBL" id="GAA2473629.1"/>
    </source>
</evidence>
<gene>
    <name evidence="3" type="ORF">GCM10009858_08730</name>
</gene>
<feature type="region of interest" description="Disordered" evidence="1">
    <location>
        <begin position="20"/>
        <end position="50"/>
    </location>
</feature>
<dbReference type="SUPFAM" id="SSF100950">
    <property type="entry name" value="NagB/RpiA/CoA transferase-like"/>
    <property type="match status" value="1"/>
</dbReference>
<evidence type="ECO:0000256" key="1">
    <source>
        <dbReference type="SAM" id="MobiDB-lite"/>
    </source>
</evidence>
<accession>A0ABP5Y243</accession>
<dbReference type="RefSeq" id="WP_344253312.1">
    <property type="nucleotide sequence ID" value="NZ_BAAARE010000003.1"/>
</dbReference>
<feature type="compositionally biased region" description="Low complexity" evidence="1">
    <location>
        <begin position="28"/>
        <end position="44"/>
    </location>
</feature>
<evidence type="ECO:0000313" key="4">
    <source>
        <dbReference type="Proteomes" id="UP001500730"/>
    </source>
</evidence>
<reference evidence="4" key="1">
    <citation type="journal article" date="2019" name="Int. J. Syst. Evol. Microbiol.">
        <title>The Global Catalogue of Microorganisms (GCM) 10K type strain sequencing project: providing services to taxonomists for standard genome sequencing and annotation.</title>
        <authorList>
            <consortium name="The Broad Institute Genomics Platform"/>
            <consortium name="The Broad Institute Genome Sequencing Center for Infectious Disease"/>
            <person name="Wu L."/>
            <person name="Ma J."/>
        </authorList>
    </citation>
    <scope>NUCLEOTIDE SEQUENCE [LARGE SCALE GENOMIC DNA]</scope>
    <source>
        <strain evidence="4">JCM 16259</strain>
    </source>
</reference>
<dbReference type="Pfam" id="PF02589">
    <property type="entry name" value="LUD_dom"/>
    <property type="match status" value="1"/>
</dbReference>